<protein>
    <submittedName>
        <fullName evidence="2">Uncharacterized protein</fullName>
    </submittedName>
</protein>
<keyword evidence="3" id="KW-1185">Reference proteome</keyword>
<sequence length="311" mass="34304">MSVMASAVPAQSNAPHCTLLPRPYPTNTYKTGDLLLDPRDPSSTLLRTKALSPRDHDDTRMTAYYKDVATISPSTGNFTRSLGGAALIRRPRRAGTRFCSISAEKSSVRALKDPFGSFEKTVRAPEAGSWLLRAALQHKPVYWVAAVREVTNASYSHAVANDAGNGLLNVRRTSFSEQQQAQDAEEDENGDVDGEAMRAKMAARGGHRRRDSAFEEPTFTKTDVLGAEIRECRVKVVQDTATSPSSPTATRGGMPRWRWTYVSVADPQKGEEVQLAVGMGAPLDQEEVADLWEEADLNEEEEEEWEEDDDE</sequence>
<reference evidence="2" key="1">
    <citation type="submission" date="2020-04" db="EMBL/GenBank/DDBJ databases">
        <title>Genome Assembly and Annotation of Botryosphaeria dothidea sdau 11-99, a Latent Pathogen of Apple Fruit Ring Rot in China.</title>
        <authorList>
            <person name="Yu C."/>
            <person name="Diao Y."/>
            <person name="Lu Q."/>
            <person name="Zhao J."/>
            <person name="Cui S."/>
            <person name="Peng C."/>
            <person name="He B."/>
            <person name="Liu H."/>
        </authorList>
    </citation>
    <scope>NUCLEOTIDE SEQUENCE [LARGE SCALE GENOMIC DNA]</scope>
    <source>
        <strain evidence="2">Sdau11-99</strain>
    </source>
</reference>
<feature type="compositionally biased region" description="Acidic residues" evidence="1">
    <location>
        <begin position="183"/>
        <end position="194"/>
    </location>
</feature>
<feature type="region of interest" description="Disordered" evidence="1">
    <location>
        <begin position="175"/>
        <end position="194"/>
    </location>
</feature>
<accession>A0A8H4IL21</accession>
<evidence type="ECO:0000256" key="1">
    <source>
        <dbReference type="SAM" id="MobiDB-lite"/>
    </source>
</evidence>
<evidence type="ECO:0000313" key="2">
    <source>
        <dbReference type="EMBL" id="KAF4302804.1"/>
    </source>
</evidence>
<dbReference type="EMBL" id="WWBZ02000062">
    <property type="protein sequence ID" value="KAF4302804.1"/>
    <property type="molecule type" value="Genomic_DNA"/>
</dbReference>
<proteinExistence type="predicted"/>
<dbReference type="Proteomes" id="UP000572817">
    <property type="component" value="Unassembled WGS sequence"/>
</dbReference>
<organism evidence="2 3">
    <name type="scientific">Botryosphaeria dothidea</name>
    <dbReference type="NCBI Taxonomy" id="55169"/>
    <lineage>
        <taxon>Eukaryota</taxon>
        <taxon>Fungi</taxon>
        <taxon>Dikarya</taxon>
        <taxon>Ascomycota</taxon>
        <taxon>Pezizomycotina</taxon>
        <taxon>Dothideomycetes</taxon>
        <taxon>Dothideomycetes incertae sedis</taxon>
        <taxon>Botryosphaeriales</taxon>
        <taxon>Botryosphaeriaceae</taxon>
        <taxon>Botryosphaeria</taxon>
    </lineage>
</organism>
<evidence type="ECO:0000313" key="3">
    <source>
        <dbReference type="Proteomes" id="UP000572817"/>
    </source>
</evidence>
<comment type="caution">
    <text evidence="2">The sequence shown here is derived from an EMBL/GenBank/DDBJ whole genome shotgun (WGS) entry which is preliminary data.</text>
</comment>
<name>A0A8H4IL21_9PEZI</name>
<dbReference type="OrthoDB" id="3920403at2759"/>
<gene>
    <name evidence="2" type="ORF">GTA08_BOTSDO09347</name>
</gene>
<dbReference type="AlphaFoldDB" id="A0A8H4IL21"/>